<protein>
    <submittedName>
        <fullName evidence="3">Uncharacterized protein</fullName>
    </submittedName>
</protein>
<organism evidence="2 3">
    <name type="scientific">Meloidogyne javanica</name>
    <name type="common">Root-knot nematode worm</name>
    <dbReference type="NCBI Taxonomy" id="6303"/>
    <lineage>
        <taxon>Eukaryota</taxon>
        <taxon>Metazoa</taxon>
        <taxon>Ecdysozoa</taxon>
        <taxon>Nematoda</taxon>
        <taxon>Chromadorea</taxon>
        <taxon>Rhabditida</taxon>
        <taxon>Tylenchina</taxon>
        <taxon>Tylenchomorpha</taxon>
        <taxon>Tylenchoidea</taxon>
        <taxon>Meloidogynidae</taxon>
        <taxon>Meloidogyninae</taxon>
        <taxon>Meloidogyne</taxon>
        <taxon>Meloidogyne incognita group</taxon>
    </lineage>
</organism>
<accession>A0A915MN50</accession>
<evidence type="ECO:0000313" key="3">
    <source>
        <dbReference type="WBParaSite" id="scaffold42604_cov568.g24028"/>
    </source>
</evidence>
<dbReference type="WBParaSite" id="scaffold42604_cov568.g24028">
    <property type="protein sequence ID" value="scaffold42604_cov568.g24028"/>
    <property type="gene ID" value="scaffold42604_cov568.g24028"/>
</dbReference>
<proteinExistence type="predicted"/>
<dbReference type="Proteomes" id="UP000887561">
    <property type="component" value="Unplaced"/>
</dbReference>
<feature type="compositionally biased region" description="Basic and acidic residues" evidence="1">
    <location>
        <begin position="54"/>
        <end position="77"/>
    </location>
</feature>
<feature type="compositionally biased region" description="Polar residues" evidence="1">
    <location>
        <begin position="23"/>
        <end position="34"/>
    </location>
</feature>
<sequence length="77" mass="8759">GQLPNTLMNEAASEIRQAMNKIEPSSSAFSTAAQLSIRDCSRSRSPAQRPYRPPHRETTHRNGSRNDWRSDGRHARR</sequence>
<name>A0A915MN50_MELJA</name>
<keyword evidence="2" id="KW-1185">Reference proteome</keyword>
<dbReference type="AlphaFoldDB" id="A0A915MN50"/>
<evidence type="ECO:0000256" key="1">
    <source>
        <dbReference type="SAM" id="MobiDB-lite"/>
    </source>
</evidence>
<evidence type="ECO:0000313" key="2">
    <source>
        <dbReference type="Proteomes" id="UP000887561"/>
    </source>
</evidence>
<feature type="region of interest" description="Disordered" evidence="1">
    <location>
        <begin position="23"/>
        <end position="77"/>
    </location>
</feature>
<reference evidence="3" key="1">
    <citation type="submission" date="2022-11" db="UniProtKB">
        <authorList>
            <consortium name="WormBaseParasite"/>
        </authorList>
    </citation>
    <scope>IDENTIFICATION</scope>
</reference>